<keyword evidence="1" id="KW-1133">Transmembrane helix</keyword>
<dbReference type="CTD" id="78776810"/>
<proteinExistence type="predicted"/>
<comment type="caution">
    <text evidence="2">The sequence shown here is derived from an EMBL/GenBank/DDBJ whole genome shotgun (WGS) entry which is preliminary data.</text>
</comment>
<dbReference type="PANTHER" id="PTHR22751:SF166">
    <property type="entry name" value="G-PROTEIN COUPLED RECEPTORS FAMILY 1 PROFILE DOMAIN-CONTAINING PROTEIN"/>
    <property type="match status" value="1"/>
</dbReference>
<feature type="transmembrane region" description="Helical" evidence="1">
    <location>
        <begin position="68"/>
        <end position="89"/>
    </location>
</feature>
<protein>
    <recommendedName>
        <fullName evidence="4">G-protein coupled receptors family 1 profile domain-containing protein</fullName>
    </recommendedName>
</protein>
<dbReference type="GeneID" id="78776810"/>
<dbReference type="Gene3D" id="1.20.1070.10">
    <property type="entry name" value="Rhodopsin 7-helix transmembrane proteins"/>
    <property type="match status" value="1"/>
</dbReference>
<keyword evidence="1" id="KW-0812">Transmembrane</keyword>
<dbReference type="KEGG" id="crq:GCK72_019565"/>
<evidence type="ECO:0000256" key="1">
    <source>
        <dbReference type="SAM" id="Phobius"/>
    </source>
</evidence>
<feature type="transmembrane region" description="Helical" evidence="1">
    <location>
        <begin position="43"/>
        <end position="61"/>
    </location>
</feature>
<keyword evidence="1" id="KW-0472">Membrane</keyword>
<reference evidence="2 3" key="1">
    <citation type="submission" date="2019-12" db="EMBL/GenBank/DDBJ databases">
        <title>Chromosome-level assembly of the Caenorhabditis remanei genome.</title>
        <authorList>
            <person name="Teterina A.A."/>
            <person name="Willis J.H."/>
            <person name="Phillips P.C."/>
        </authorList>
    </citation>
    <scope>NUCLEOTIDE SEQUENCE [LARGE SCALE GENOMIC DNA]</scope>
    <source>
        <strain evidence="2 3">PX506</strain>
        <tissue evidence="2">Whole organism</tissue>
    </source>
</reference>
<dbReference type="GO" id="GO:0008528">
    <property type="term" value="F:G protein-coupled peptide receptor activity"/>
    <property type="evidence" value="ECO:0007669"/>
    <property type="project" value="InterPro"/>
</dbReference>
<evidence type="ECO:0000313" key="2">
    <source>
        <dbReference type="EMBL" id="KAF1753009.1"/>
    </source>
</evidence>
<organism evidence="2 3">
    <name type="scientific">Caenorhabditis remanei</name>
    <name type="common">Caenorhabditis vulgaris</name>
    <dbReference type="NCBI Taxonomy" id="31234"/>
    <lineage>
        <taxon>Eukaryota</taxon>
        <taxon>Metazoa</taxon>
        <taxon>Ecdysozoa</taxon>
        <taxon>Nematoda</taxon>
        <taxon>Chromadorea</taxon>
        <taxon>Rhabditida</taxon>
        <taxon>Rhabditina</taxon>
        <taxon>Rhabditomorpha</taxon>
        <taxon>Rhabditoidea</taxon>
        <taxon>Rhabditidae</taxon>
        <taxon>Peloderinae</taxon>
        <taxon>Caenorhabditis</taxon>
    </lineage>
</organism>
<name>A0A6A5GEZ8_CAERE</name>
<gene>
    <name evidence="2" type="ORF">GCK72_019565</name>
</gene>
<dbReference type="EMBL" id="WUAV01000005">
    <property type="protein sequence ID" value="KAF1753009.1"/>
    <property type="molecule type" value="Genomic_DNA"/>
</dbReference>
<evidence type="ECO:0008006" key="4">
    <source>
        <dbReference type="Google" id="ProtNLM"/>
    </source>
</evidence>
<evidence type="ECO:0000313" key="3">
    <source>
        <dbReference type="Proteomes" id="UP000483820"/>
    </source>
</evidence>
<feature type="transmembrane region" description="Helical" evidence="1">
    <location>
        <begin position="185"/>
        <end position="209"/>
    </location>
</feature>
<dbReference type="AlphaFoldDB" id="A0A6A5GEZ8"/>
<dbReference type="RefSeq" id="XP_053582006.1">
    <property type="nucleotide sequence ID" value="XM_053733093.1"/>
</dbReference>
<sequence length="219" mass="24938">METTTSVYDHATYLFPNADEFSRVKFYQLMLNLEKIARPCLQFQYYLSIFGIVLTLSHLLILTRKVMLMSSIITIMIGIGVCDLIAMVATLQSVGMFFDEEGTDCCTAISLTSKYTIYTQKRSDLYTANNEFFGKTYMFVNGVVSKLIPCVFLPILTFILVLELRRAEAIRKTSNFTKRISSEKTTGLVIFMAVLFFIVELPIGISWVFQVSYTDIGFL</sequence>
<feature type="transmembrane region" description="Helical" evidence="1">
    <location>
        <begin position="143"/>
        <end position="164"/>
    </location>
</feature>
<accession>A0A6A5GEZ8</accession>
<dbReference type="Proteomes" id="UP000483820">
    <property type="component" value="Chromosome V"/>
</dbReference>
<dbReference type="Pfam" id="PF10324">
    <property type="entry name" value="7TM_GPCR_Srw"/>
    <property type="match status" value="1"/>
</dbReference>
<dbReference type="PANTHER" id="PTHR22751">
    <property type="entry name" value="G-PROTEIN COUPLED RECEPTOR-RELATED"/>
    <property type="match status" value="1"/>
</dbReference>
<dbReference type="SUPFAM" id="SSF81321">
    <property type="entry name" value="Family A G protein-coupled receptor-like"/>
    <property type="match status" value="1"/>
</dbReference>
<dbReference type="InterPro" id="IPR019427">
    <property type="entry name" value="7TM_GPCR_serpentine_rcpt_Srw"/>
</dbReference>